<evidence type="ECO:0000256" key="1">
    <source>
        <dbReference type="PROSITE-ProRule" id="PRU00285"/>
    </source>
</evidence>
<dbReference type="InterPro" id="IPR002068">
    <property type="entry name" value="A-crystallin/Hsp20_dom"/>
</dbReference>
<accession>A0A1G5VTC7</accession>
<dbReference type="SUPFAM" id="SSF49764">
    <property type="entry name" value="HSP20-like chaperones"/>
    <property type="match status" value="1"/>
</dbReference>
<dbReference type="PANTHER" id="PTHR11527">
    <property type="entry name" value="HEAT-SHOCK PROTEIN 20 FAMILY MEMBER"/>
    <property type="match status" value="1"/>
</dbReference>
<gene>
    <name evidence="4" type="ORF">SAMN03080617_00697</name>
</gene>
<evidence type="ECO:0000313" key="4">
    <source>
        <dbReference type="EMBL" id="SDA49112.1"/>
    </source>
</evidence>
<evidence type="ECO:0000313" key="5">
    <source>
        <dbReference type="Proteomes" id="UP000198756"/>
    </source>
</evidence>
<dbReference type="InterPro" id="IPR008978">
    <property type="entry name" value="HSP20-like_chaperone"/>
</dbReference>
<comment type="similarity">
    <text evidence="1 2">Belongs to the small heat shock protein (HSP20) family.</text>
</comment>
<dbReference type="PROSITE" id="PS01031">
    <property type="entry name" value="SHSP"/>
    <property type="match status" value="1"/>
</dbReference>
<sequence>MKLVRYNQLEPQMPASFSGMLDRFFSDSVGATLKQFNPAVDIAEDEKSYEIHVAVPGMKKADFKIDLVDGKLTISGERKLEEKKEGKNFHSIETQYGSFKRSFFLPEDVIVENVVASYEEGLLRLLLPKQEKKVNKAVIEVK</sequence>
<name>A0A1G5VTC7_9BACT</name>
<feature type="domain" description="SHSP" evidence="3">
    <location>
        <begin position="31"/>
        <end position="142"/>
    </location>
</feature>
<protein>
    <submittedName>
        <fullName evidence="4">HSP20 family protein</fullName>
    </submittedName>
</protein>
<dbReference type="STRING" id="279824.SAMN03080617_00697"/>
<evidence type="ECO:0000259" key="3">
    <source>
        <dbReference type="PROSITE" id="PS01031"/>
    </source>
</evidence>
<organism evidence="4 5">
    <name type="scientific">Algoriphagus alkaliphilus</name>
    <dbReference type="NCBI Taxonomy" id="279824"/>
    <lineage>
        <taxon>Bacteria</taxon>
        <taxon>Pseudomonadati</taxon>
        <taxon>Bacteroidota</taxon>
        <taxon>Cytophagia</taxon>
        <taxon>Cytophagales</taxon>
        <taxon>Cyclobacteriaceae</taxon>
        <taxon>Algoriphagus</taxon>
    </lineage>
</organism>
<dbReference type="Proteomes" id="UP000198756">
    <property type="component" value="Unassembled WGS sequence"/>
</dbReference>
<keyword evidence="5" id="KW-1185">Reference proteome</keyword>
<dbReference type="CDD" id="cd06464">
    <property type="entry name" value="ACD_sHsps-like"/>
    <property type="match status" value="1"/>
</dbReference>
<dbReference type="Pfam" id="PF00011">
    <property type="entry name" value="HSP20"/>
    <property type="match status" value="1"/>
</dbReference>
<evidence type="ECO:0000256" key="2">
    <source>
        <dbReference type="RuleBase" id="RU003616"/>
    </source>
</evidence>
<dbReference type="OrthoDB" id="9814487at2"/>
<dbReference type="Gene3D" id="2.60.40.790">
    <property type="match status" value="1"/>
</dbReference>
<dbReference type="EMBL" id="FMXE01000004">
    <property type="protein sequence ID" value="SDA49112.1"/>
    <property type="molecule type" value="Genomic_DNA"/>
</dbReference>
<proteinExistence type="inferred from homology"/>
<dbReference type="AlphaFoldDB" id="A0A1G5VTC7"/>
<dbReference type="RefSeq" id="WP_092728548.1">
    <property type="nucleotide sequence ID" value="NZ_FMXE01000004.1"/>
</dbReference>
<reference evidence="5" key="1">
    <citation type="submission" date="2016-10" db="EMBL/GenBank/DDBJ databases">
        <authorList>
            <person name="Varghese N."/>
            <person name="Submissions S."/>
        </authorList>
    </citation>
    <scope>NUCLEOTIDE SEQUENCE [LARGE SCALE GENOMIC DNA]</scope>
    <source>
        <strain evidence="5">DSM 22703</strain>
    </source>
</reference>
<dbReference type="InterPro" id="IPR031107">
    <property type="entry name" value="Small_HSP"/>
</dbReference>